<gene>
    <name evidence="2" type="ORF">RCC75_10815</name>
    <name evidence="3" type="ORF">RCG00_08550</name>
</gene>
<accession>A0AA51QYN1</accession>
<proteinExistence type="predicted"/>
<evidence type="ECO:0000256" key="1">
    <source>
        <dbReference type="SAM" id="SignalP"/>
    </source>
</evidence>
<dbReference type="AlphaFoldDB" id="A0AA51QYN1"/>
<name>A0AA51QYN1_9GAMM</name>
<dbReference type="RefSeq" id="WP_308134957.1">
    <property type="nucleotide sequence ID" value="NZ_CP133197.1"/>
</dbReference>
<evidence type="ECO:0000313" key="4">
    <source>
        <dbReference type="Proteomes" id="UP001223336"/>
    </source>
</evidence>
<dbReference type="PROSITE" id="PS51257">
    <property type="entry name" value="PROKAR_LIPOPROTEIN"/>
    <property type="match status" value="1"/>
</dbReference>
<protein>
    <submittedName>
        <fullName evidence="3">Uncharacterized protein</fullName>
    </submittedName>
</protein>
<dbReference type="Proteomes" id="UP001229862">
    <property type="component" value="Chromosome"/>
</dbReference>
<keyword evidence="4" id="KW-1185">Reference proteome</keyword>
<sequence>MKNIHKPLSTVILLSCLLSACSLFKEADEYPLIQDFRQQMDKSITLMDHRHTQADKLLTENSGNNYTQALQLMQKNDQQTTQVLHQLWAFLGKFEYDRSSWTSSPLPNDKGKQDPLLKRFENCEEHAQTIGLLLETQGALLPFAKTAAGKQQPDYLTTILDQDKQLLQASREARNTCSRLPVERLRSKK</sequence>
<organism evidence="3">
    <name type="scientific">Thiothrix subterranea</name>
    <dbReference type="NCBI Taxonomy" id="2735563"/>
    <lineage>
        <taxon>Bacteria</taxon>
        <taxon>Pseudomonadati</taxon>
        <taxon>Pseudomonadota</taxon>
        <taxon>Gammaproteobacteria</taxon>
        <taxon>Thiotrichales</taxon>
        <taxon>Thiotrichaceae</taxon>
        <taxon>Thiothrix</taxon>
    </lineage>
</organism>
<feature type="signal peptide" evidence="1">
    <location>
        <begin position="1"/>
        <end position="27"/>
    </location>
</feature>
<dbReference type="EMBL" id="JAVFKN010000013">
    <property type="protein sequence ID" value="MDQ5769023.1"/>
    <property type="molecule type" value="Genomic_DNA"/>
</dbReference>
<dbReference type="Proteomes" id="UP001223336">
    <property type="component" value="Unassembled WGS sequence"/>
</dbReference>
<keyword evidence="1" id="KW-0732">Signal</keyword>
<evidence type="ECO:0000313" key="2">
    <source>
        <dbReference type="EMBL" id="MDQ5769023.1"/>
    </source>
</evidence>
<reference evidence="3 4" key="1">
    <citation type="submission" date="2023-08" db="EMBL/GenBank/DDBJ databases">
        <title>New molecular markers tilS and rpoB for phylogenetic and monitoring studies of the genus Thiothrix biodiversity.</title>
        <authorList>
            <person name="Ravin N.V."/>
            <person name="Smolyakov D."/>
            <person name="Markov N.D."/>
            <person name="Beletsky A.V."/>
            <person name="Mardanov A.V."/>
            <person name="Rudenko T.S."/>
            <person name="Grabovich M.Y."/>
        </authorList>
    </citation>
    <scope>NUCLEOTIDE SEQUENCE</scope>
    <source>
        <strain evidence="3">DNT52</strain>
        <strain evidence="2 4">H33</strain>
    </source>
</reference>
<feature type="chain" id="PRO_5041374756" evidence="1">
    <location>
        <begin position="28"/>
        <end position="189"/>
    </location>
</feature>
<dbReference type="EMBL" id="CP133217">
    <property type="protein sequence ID" value="WML88418.1"/>
    <property type="molecule type" value="Genomic_DNA"/>
</dbReference>
<evidence type="ECO:0000313" key="3">
    <source>
        <dbReference type="EMBL" id="WML88418.1"/>
    </source>
</evidence>